<dbReference type="Proteomes" id="UP000664032">
    <property type="component" value="Unassembled WGS sequence"/>
</dbReference>
<evidence type="ECO:0000313" key="1">
    <source>
        <dbReference type="EMBL" id="KAH9475060.1"/>
    </source>
</evidence>
<comment type="caution">
    <text evidence="1">The sequence shown here is derived from an EMBL/GenBank/DDBJ whole genome shotgun (WGS) entry which is preliminary data.</text>
</comment>
<protein>
    <submittedName>
        <fullName evidence="1">Uncharacterized protein</fullName>
    </submittedName>
</protein>
<name>A0ACB8GH55_PSICU</name>
<keyword evidence="2" id="KW-1185">Reference proteome</keyword>
<gene>
    <name evidence="1" type="ORF">JR316_0012164</name>
</gene>
<accession>A0ACB8GH55</accession>
<proteinExistence type="predicted"/>
<organism evidence="1 2">
    <name type="scientific">Psilocybe cubensis</name>
    <name type="common">Psychedelic mushroom</name>
    <name type="synonym">Stropharia cubensis</name>
    <dbReference type="NCBI Taxonomy" id="181762"/>
    <lineage>
        <taxon>Eukaryota</taxon>
        <taxon>Fungi</taxon>
        <taxon>Dikarya</taxon>
        <taxon>Basidiomycota</taxon>
        <taxon>Agaricomycotina</taxon>
        <taxon>Agaricomycetes</taxon>
        <taxon>Agaricomycetidae</taxon>
        <taxon>Agaricales</taxon>
        <taxon>Agaricineae</taxon>
        <taxon>Strophariaceae</taxon>
        <taxon>Psilocybe</taxon>
    </lineage>
</organism>
<dbReference type="EMBL" id="JAFIQS020000012">
    <property type="protein sequence ID" value="KAH9475060.1"/>
    <property type="molecule type" value="Genomic_DNA"/>
</dbReference>
<reference evidence="1" key="1">
    <citation type="submission" date="2021-10" db="EMBL/GenBank/DDBJ databases">
        <title>Psilocybe cubensis genome.</title>
        <authorList>
            <person name="Mckernan K.J."/>
            <person name="Crawford S."/>
            <person name="Trippe A."/>
            <person name="Kane L.T."/>
            <person name="Mclaughlin S."/>
        </authorList>
    </citation>
    <scope>NUCLEOTIDE SEQUENCE</scope>
    <source>
        <strain evidence="1">MGC-MH-2018</strain>
    </source>
</reference>
<sequence>MLAKTFLVSLSLFALLGSASEVLKRQSDQCTTDCTSLITSCGGGPQTCPCTSDIQKAAQSCLNCLASDPALASMAAGLGLDPTTLTSRAYALKRKCAASSISLTVPQAAATGSTGGASASGSGSGSATPTASGASPTGTSPGSGTAAPTASTSSNTSSGEKLRNEAQACLNCVLQNEAATVIEAGFDPVAEAREFNTICALEGLHITIPPVGGSTSTAKPSASPVGTPSIVTVTVSSGSTAGSQSGGTSSAGSPTGVSGSANGGTSTGGSGTSSGGGSGNGDPASGGSNAGPQKNSNTSSSQRSAVEMAPWNITAGLCDPACDGLIATCGASGGECPCTTTVQQEAQSCFDCVTTKEAGINAITGFDPVALAQAAALQACINCAIRANPTPFVVDSAKTLSSSYSTLCAPFPNTPAVTVPAVPGASSSSVIRSVTSTSTTSSIEDGTFSILPIFPTTSGPQSTISQTVPFPSTLSQITVRPSDTESLSSSSSPSATADPGAPSSLGFKNGASNVLWVTIGAAIGVVLII</sequence>
<evidence type="ECO:0000313" key="2">
    <source>
        <dbReference type="Proteomes" id="UP000664032"/>
    </source>
</evidence>